<evidence type="ECO:0000256" key="1">
    <source>
        <dbReference type="SAM" id="Coils"/>
    </source>
</evidence>
<evidence type="ECO:0000313" key="3">
    <source>
        <dbReference type="Proteomes" id="UP001168528"/>
    </source>
</evidence>
<evidence type="ECO:0000313" key="2">
    <source>
        <dbReference type="EMBL" id="MDO1451804.1"/>
    </source>
</evidence>
<dbReference type="RefSeq" id="WP_302042601.1">
    <property type="nucleotide sequence ID" value="NZ_JAUKPO010000095.1"/>
</dbReference>
<comment type="caution">
    <text evidence="2">The sequence shown here is derived from an EMBL/GenBank/DDBJ whole genome shotgun (WGS) entry which is preliminary data.</text>
</comment>
<reference evidence="2" key="1">
    <citation type="submission" date="2023-07" db="EMBL/GenBank/DDBJ databases">
        <title>The genome sequence of Rhodocytophaga aerolata KACC 12507.</title>
        <authorList>
            <person name="Zhang X."/>
        </authorList>
    </citation>
    <scope>NUCLEOTIDE SEQUENCE</scope>
    <source>
        <strain evidence="2">KACC 12507</strain>
    </source>
</reference>
<dbReference type="InterPro" id="IPR001668">
    <property type="entry name" value="Mob_Pre"/>
</dbReference>
<protein>
    <submittedName>
        <fullName evidence="2">MobV family relaxase</fullName>
    </submittedName>
</protein>
<dbReference type="Proteomes" id="UP001168528">
    <property type="component" value="Unassembled WGS sequence"/>
</dbReference>
<gene>
    <name evidence="2" type="primary">mobV</name>
    <name evidence="2" type="ORF">Q0590_36355</name>
</gene>
<keyword evidence="1" id="KW-0175">Coiled coil</keyword>
<keyword evidence="3" id="KW-1185">Reference proteome</keyword>
<organism evidence="2 3">
    <name type="scientific">Rhodocytophaga aerolata</name>
    <dbReference type="NCBI Taxonomy" id="455078"/>
    <lineage>
        <taxon>Bacteria</taxon>
        <taxon>Pseudomonadati</taxon>
        <taxon>Bacteroidota</taxon>
        <taxon>Cytophagia</taxon>
        <taxon>Cytophagales</taxon>
        <taxon>Rhodocytophagaceae</taxon>
        <taxon>Rhodocytophaga</taxon>
    </lineage>
</organism>
<accession>A0ABT8RIK3</accession>
<dbReference type="EMBL" id="JAUKPO010000095">
    <property type="protein sequence ID" value="MDO1451804.1"/>
    <property type="molecule type" value="Genomic_DNA"/>
</dbReference>
<feature type="coiled-coil region" evidence="1">
    <location>
        <begin position="273"/>
        <end position="314"/>
    </location>
</feature>
<proteinExistence type="predicted"/>
<sequence length="395" mass="44052">MYAILRTAKLKTAGNCGGLNKHLERTMDVPNADKDLTHLNTRYIGSGDLAKDVAKRIKEAGIDKPRKNAVLAVEHLMTASPEAFQFKKKLDPQSGKASLVGSKEMVKKWTAFEEHCHQWLKEQYGEKNIVNFTTHVDEQTPHIHAVIVPIDPKGKLNCRAYLGGREKLRGLQDSFAQAHQGIGLERGIKGSKANHTTVKAFYAHANEFTQAPSLDIALPPFQASIQLPQTNFAGIMKQHPGEYKESQEKLVKAQLEVQQKKVVEQAKDKMRELHQVAIAAEVLKKENDKLKGELKGLQQQIKESTQKQAQLSSKLTNQTTKTQSLIHYLLSGKISKAELGQAIEQVPAKEDKRQESIRALLTEMGIAVKQAQVEQKIDGKLTQQEKPKGPKHNLP</sequence>
<dbReference type="CDD" id="cd17242">
    <property type="entry name" value="MobM_relaxase"/>
    <property type="match status" value="1"/>
</dbReference>
<name>A0ABT8RIK3_9BACT</name>
<dbReference type="NCBIfam" id="NF041497">
    <property type="entry name" value="MobV"/>
    <property type="match status" value="1"/>
</dbReference>
<dbReference type="Pfam" id="PF01076">
    <property type="entry name" value="Mob_Pre"/>
    <property type="match status" value="1"/>
</dbReference>
<dbReference type="Gene3D" id="3.30.930.30">
    <property type="match status" value="1"/>
</dbReference>